<dbReference type="Pfam" id="PF00651">
    <property type="entry name" value="BTB"/>
    <property type="match status" value="1"/>
</dbReference>
<dbReference type="InterPro" id="IPR015943">
    <property type="entry name" value="WD40/YVTN_repeat-like_dom_sf"/>
</dbReference>
<dbReference type="EMBL" id="JAPDFW010000103">
    <property type="protein sequence ID" value="KAJ5069557.1"/>
    <property type="molecule type" value="Genomic_DNA"/>
</dbReference>
<dbReference type="InterPro" id="IPR001680">
    <property type="entry name" value="WD40_rpt"/>
</dbReference>
<name>A0A9Q0LB03_ANAIG</name>
<comment type="caution">
    <text evidence="2">The sequence shown here is derived from an EMBL/GenBank/DDBJ whole genome shotgun (WGS) entry which is preliminary data.</text>
</comment>
<dbReference type="PROSITE" id="PS50097">
    <property type="entry name" value="BTB"/>
    <property type="match status" value="1"/>
</dbReference>
<organism evidence="2 3">
    <name type="scientific">Anaeramoeba ignava</name>
    <name type="common">Anaerobic marine amoeba</name>
    <dbReference type="NCBI Taxonomy" id="1746090"/>
    <lineage>
        <taxon>Eukaryota</taxon>
        <taxon>Metamonada</taxon>
        <taxon>Anaeramoebidae</taxon>
        <taxon>Anaeramoeba</taxon>
    </lineage>
</organism>
<dbReference type="Gene3D" id="2.130.10.10">
    <property type="entry name" value="YVTN repeat-like/Quinoprotein amine dehydrogenase"/>
    <property type="match status" value="1"/>
</dbReference>
<dbReference type="SUPFAM" id="SSF50978">
    <property type="entry name" value="WD40 repeat-like"/>
    <property type="match status" value="1"/>
</dbReference>
<dbReference type="CDD" id="cd18186">
    <property type="entry name" value="BTB_POZ_ZBTB_KLHL-like"/>
    <property type="match status" value="1"/>
</dbReference>
<evidence type="ECO:0000313" key="3">
    <source>
        <dbReference type="Proteomes" id="UP001149090"/>
    </source>
</evidence>
<keyword evidence="3" id="KW-1185">Reference proteome</keyword>
<evidence type="ECO:0000313" key="2">
    <source>
        <dbReference type="EMBL" id="KAJ5069557.1"/>
    </source>
</evidence>
<evidence type="ECO:0000259" key="1">
    <source>
        <dbReference type="PROSITE" id="PS50097"/>
    </source>
</evidence>
<dbReference type="InterPro" id="IPR000210">
    <property type="entry name" value="BTB/POZ_dom"/>
</dbReference>
<dbReference type="OrthoDB" id="45365at2759"/>
<dbReference type="SMART" id="SM00320">
    <property type="entry name" value="WD40"/>
    <property type="match status" value="3"/>
</dbReference>
<dbReference type="PANTHER" id="PTHR45632">
    <property type="entry name" value="LD33804P"/>
    <property type="match status" value="1"/>
</dbReference>
<reference evidence="2" key="1">
    <citation type="submission" date="2022-10" db="EMBL/GenBank/DDBJ databases">
        <title>Novel sulphate-reducing endosymbionts in the free-living metamonad Anaeramoeba.</title>
        <authorList>
            <person name="Jerlstrom-Hultqvist J."/>
            <person name="Cepicka I."/>
            <person name="Gallot-Lavallee L."/>
            <person name="Salas-Leiva D."/>
            <person name="Curtis B.A."/>
            <person name="Zahonova K."/>
            <person name="Pipaliya S."/>
            <person name="Dacks J."/>
            <person name="Roger A.J."/>
        </authorList>
    </citation>
    <scope>NUCLEOTIDE SEQUENCE</scope>
    <source>
        <strain evidence="2">BMAN</strain>
    </source>
</reference>
<dbReference type="InterPro" id="IPR036322">
    <property type="entry name" value="WD40_repeat_dom_sf"/>
</dbReference>
<dbReference type="AlphaFoldDB" id="A0A9Q0LB03"/>
<dbReference type="InterPro" id="IPR011333">
    <property type="entry name" value="SKP1/BTB/POZ_sf"/>
</dbReference>
<dbReference type="Gene3D" id="3.30.710.10">
    <property type="entry name" value="Potassium Channel Kv1.1, Chain A"/>
    <property type="match status" value="2"/>
</dbReference>
<gene>
    <name evidence="2" type="ORF">M0811_02127</name>
</gene>
<feature type="domain" description="BTB" evidence="1">
    <location>
        <begin position="390"/>
        <end position="456"/>
    </location>
</feature>
<sequence length="495" mass="58370">MESESLLKQTLIGKHSREVRCLCADERYVYSGSFDNKICKWNPETNKLCWTIETDSYIFALRVYDHFLYAVGSFFRAYNKKNRKIRFEFEKNKSYIYDFDFYQNKVYRGGSDNCIREFDTESGKELRSKNTKFTIWSLRIFQDKLYTGCSNQRIEEYDIENLDLIRHFDCSTGIWGFNIYNNHLYFTESGKLIKYSLEANKRVKEFEFKNYLISNFQIDDIWFIGGESGVIAWDLSKDEQKYLFPGATAWGACGNKKRLFIGLTNTEIYTCDISQFFYYTSLLKDLKKLYKRKESCDITFKTFGGEISVHKLIISSRIGKDYEKVLEYFQSQKIEEANIFFRWIYTGISQDDQLINQILEDLKIGSFKELNGIEKVSKALEKLYKEEETKDFTILIGNKSIKAHKVILMARSDLYRGMFLNVDDKSNQVNDYSGKSFKTLQLLIEFIYTDKLNTSLLSDQVISELEDAVDYYQLNTSSILPTLIDEFKKNKKKKK</sequence>
<dbReference type="SMART" id="SM00225">
    <property type="entry name" value="BTB"/>
    <property type="match status" value="1"/>
</dbReference>
<dbReference type="Proteomes" id="UP001149090">
    <property type="component" value="Unassembled WGS sequence"/>
</dbReference>
<dbReference type="SUPFAM" id="SSF54695">
    <property type="entry name" value="POZ domain"/>
    <property type="match status" value="1"/>
</dbReference>
<proteinExistence type="predicted"/>
<accession>A0A9Q0LB03</accession>
<protein>
    <recommendedName>
        <fullName evidence="1">BTB domain-containing protein</fullName>
    </recommendedName>
</protein>